<name>A0ABS8PTC6_9BACT</name>
<feature type="domain" description="RagB/SusD" evidence="6">
    <location>
        <begin position="309"/>
        <end position="434"/>
    </location>
</feature>
<evidence type="ECO:0000256" key="3">
    <source>
        <dbReference type="ARBA" id="ARBA00022729"/>
    </source>
</evidence>
<dbReference type="EMBL" id="JAJNEC010000005">
    <property type="protein sequence ID" value="MCD2424319.1"/>
    <property type="molecule type" value="Genomic_DNA"/>
</dbReference>
<proteinExistence type="inferred from homology"/>
<evidence type="ECO:0000256" key="1">
    <source>
        <dbReference type="ARBA" id="ARBA00004442"/>
    </source>
</evidence>
<dbReference type="Pfam" id="PF07980">
    <property type="entry name" value="SusD_RagB"/>
    <property type="match status" value="1"/>
</dbReference>
<evidence type="ECO:0000313" key="8">
    <source>
        <dbReference type="EMBL" id="MCD2424319.1"/>
    </source>
</evidence>
<organism evidence="8 9">
    <name type="scientific">Niabella pedocola</name>
    <dbReference type="NCBI Taxonomy" id="1752077"/>
    <lineage>
        <taxon>Bacteria</taxon>
        <taxon>Pseudomonadati</taxon>
        <taxon>Bacteroidota</taxon>
        <taxon>Chitinophagia</taxon>
        <taxon>Chitinophagales</taxon>
        <taxon>Chitinophagaceae</taxon>
        <taxon>Niabella</taxon>
    </lineage>
</organism>
<dbReference type="CDD" id="cd08977">
    <property type="entry name" value="SusD"/>
    <property type="match status" value="1"/>
</dbReference>
<feature type="domain" description="SusD-like N-terminal" evidence="7">
    <location>
        <begin position="87"/>
        <end position="226"/>
    </location>
</feature>
<comment type="similarity">
    <text evidence="2">Belongs to the SusD family.</text>
</comment>
<protein>
    <submittedName>
        <fullName evidence="8">RagB/SusD family nutrient uptake outer membrane protein</fullName>
    </submittedName>
</protein>
<dbReference type="InterPro" id="IPR033985">
    <property type="entry name" value="SusD-like_N"/>
</dbReference>
<dbReference type="InterPro" id="IPR011990">
    <property type="entry name" value="TPR-like_helical_dom_sf"/>
</dbReference>
<reference evidence="8 9" key="1">
    <citation type="submission" date="2021-11" db="EMBL/GenBank/DDBJ databases">
        <title>Genomic of Niabella pedocola.</title>
        <authorList>
            <person name="Wu T."/>
        </authorList>
    </citation>
    <scope>NUCLEOTIDE SEQUENCE [LARGE SCALE GENOMIC DNA]</scope>
    <source>
        <strain evidence="8 9">JCM 31011</strain>
    </source>
</reference>
<keyword evidence="3" id="KW-0732">Signal</keyword>
<keyword evidence="5" id="KW-0998">Cell outer membrane</keyword>
<dbReference type="InterPro" id="IPR012944">
    <property type="entry name" value="SusD_RagB_dom"/>
</dbReference>
<dbReference type="Gene3D" id="1.25.40.390">
    <property type="match status" value="1"/>
</dbReference>
<evidence type="ECO:0000256" key="4">
    <source>
        <dbReference type="ARBA" id="ARBA00023136"/>
    </source>
</evidence>
<evidence type="ECO:0000259" key="6">
    <source>
        <dbReference type="Pfam" id="PF07980"/>
    </source>
</evidence>
<evidence type="ECO:0000313" key="9">
    <source>
        <dbReference type="Proteomes" id="UP001199816"/>
    </source>
</evidence>
<dbReference type="SUPFAM" id="SSF48452">
    <property type="entry name" value="TPR-like"/>
    <property type="match status" value="1"/>
</dbReference>
<evidence type="ECO:0000259" key="7">
    <source>
        <dbReference type="Pfam" id="PF14322"/>
    </source>
</evidence>
<comment type="subcellular location">
    <subcellularLocation>
        <location evidence="1">Cell outer membrane</location>
    </subcellularLocation>
</comment>
<sequence>MKKLYIYIAILCSIISITSCKKLIEIKPSTGFVITDQVFKNTDDATAAVAGMFYKMGSTGVNYANAGSTIFCGLSADELMLFTSSQDSYVQFQTNSLNASNGLVLSSFWSPAFSVIYEANAVIAGLERSLISDSTKNRLKANALFARAFTNFYLTSYFGAIPLVTTINYRESSLLSRTSTENIYTQIVKDLVEAQNYLPENYNNAGGLRIEPTKWAAKALLARVYLYQKDWANAEAEATDLINNTSLFSLMANLNDVFLTTSKEAIWQIQPNKKQSPFFANQEAINFIPFPSQATSAPNFVITPELLAQFETGDLRLRDWTGQTSYQSQSYIYPYKYKLGKAAQSASTPFTECNTALRLAEQWLIRAEARAEKNNLNGALEDLNRIRARAGLDNKRIETKEEMLAAIYREKQIEFFAEWGHRWFDLKRWGIASQILGPIKASTWQETDQVYPLPSSELQTGPNLDQNAGY</sequence>
<dbReference type="PROSITE" id="PS51257">
    <property type="entry name" value="PROKAR_LIPOPROTEIN"/>
    <property type="match status" value="1"/>
</dbReference>
<dbReference type="Proteomes" id="UP001199816">
    <property type="component" value="Unassembled WGS sequence"/>
</dbReference>
<comment type="caution">
    <text evidence="8">The sequence shown here is derived from an EMBL/GenBank/DDBJ whole genome shotgun (WGS) entry which is preliminary data.</text>
</comment>
<gene>
    <name evidence="8" type="ORF">LQ567_16185</name>
</gene>
<keyword evidence="4" id="KW-0472">Membrane</keyword>
<accession>A0ABS8PTC6</accession>
<dbReference type="Pfam" id="PF14322">
    <property type="entry name" value="SusD-like_3"/>
    <property type="match status" value="1"/>
</dbReference>
<keyword evidence="9" id="KW-1185">Reference proteome</keyword>
<dbReference type="RefSeq" id="WP_231005931.1">
    <property type="nucleotide sequence ID" value="NZ_JAJNEC010000005.1"/>
</dbReference>
<evidence type="ECO:0000256" key="2">
    <source>
        <dbReference type="ARBA" id="ARBA00006275"/>
    </source>
</evidence>
<evidence type="ECO:0000256" key="5">
    <source>
        <dbReference type="ARBA" id="ARBA00023237"/>
    </source>
</evidence>